<reference evidence="1 2" key="1">
    <citation type="journal article" date="2019" name="G3 (Bethesda)">
        <title>Sequencing of a Wild Apple (Malus baccata) Genome Unravels the Differences Between Cultivated and Wild Apple Species Regarding Disease Resistance and Cold Tolerance.</title>
        <authorList>
            <person name="Chen X."/>
        </authorList>
    </citation>
    <scope>NUCLEOTIDE SEQUENCE [LARGE SCALE GENOMIC DNA]</scope>
    <source>
        <strain evidence="2">cv. Shandingzi</strain>
        <tissue evidence="1">Leaves</tissue>
    </source>
</reference>
<dbReference type="PANTHER" id="PTHR34118">
    <property type="entry name" value="NF-KAPPA-B INHIBITOR-LIKE PROTEIN-RELATED"/>
    <property type="match status" value="1"/>
</dbReference>
<accession>A0A540NK82</accession>
<proteinExistence type="predicted"/>
<dbReference type="AlphaFoldDB" id="A0A540NK82"/>
<comment type="caution">
    <text evidence="1">The sequence shown here is derived from an EMBL/GenBank/DDBJ whole genome shotgun (WGS) entry which is preliminary data.</text>
</comment>
<gene>
    <name evidence="1" type="ORF">C1H46_003015</name>
</gene>
<name>A0A540NK82_MALBA</name>
<evidence type="ECO:0000313" key="1">
    <source>
        <dbReference type="EMBL" id="TQE11452.1"/>
    </source>
</evidence>
<keyword evidence="2" id="KW-1185">Reference proteome</keyword>
<organism evidence="1 2">
    <name type="scientific">Malus baccata</name>
    <name type="common">Siberian crab apple</name>
    <name type="synonym">Pyrus baccata</name>
    <dbReference type="NCBI Taxonomy" id="106549"/>
    <lineage>
        <taxon>Eukaryota</taxon>
        <taxon>Viridiplantae</taxon>
        <taxon>Streptophyta</taxon>
        <taxon>Embryophyta</taxon>
        <taxon>Tracheophyta</taxon>
        <taxon>Spermatophyta</taxon>
        <taxon>Magnoliopsida</taxon>
        <taxon>eudicotyledons</taxon>
        <taxon>Gunneridae</taxon>
        <taxon>Pentapetalae</taxon>
        <taxon>rosids</taxon>
        <taxon>fabids</taxon>
        <taxon>Rosales</taxon>
        <taxon>Rosaceae</taxon>
        <taxon>Amygdaloideae</taxon>
        <taxon>Maleae</taxon>
        <taxon>Malus</taxon>
    </lineage>
</organism>
<dbReference type="STRING" id="106549.A0A540NK82"/>
<dbReference type="Proteomes" id="UP000315295">
    <property type="component" value="Unassembled WGS sequence"/>
</dbReference>
<protein>
    <submittedName>
        <fullName evidence="1">Uncharacterized protein</fullName>
    </submittedName>
</protein>
<dbReference type="PANTHER" id="PTHR34118:SF1">
    <property type="entry name" value="NF-KAPPA-B INHIBITOR-LIKE PROTEIN"/>
    <property type="match status" value="1"/>
</dbReference>
<sequence length="318" mass="35926">METLLRVESFSFPRTLPIPNRSLPNRIPTVSALRTTPPPVSEVAEEDVLQTFFKERQLNGDLVSKVSDVFWKREFANSIDADDGAEFGDTPQLAEQALQNDSDRRRKLNLLQYEAMCTLVPLVGTWQVGNTKMNDDSLSLPAVTEGINAVIHWYWNCMYWVLLNSIVIPVYVSGYGELTCKSTTQAAISYATGVLFSCLYLKLLYQQADNISRDAVPQIFRQRKTKKIGIRSEDLEDFLEKTIKGCGIALSSPRLVIPAAIYGLWILSHQKFAGDLFDFQLVPAMLGLFVYKAAALYQVYRDNEDLQFIFPDNEEGSK</sequence>
<evidence type="ECO:0000313" key="2">
    <source>
        <dbReference type="Proteomes" id="UP000315295"/>
    </source>
</evidence>
<dbReference type="EMBL" id="VIEB01000030">
    <property type="protein sequence ID" value="TQE11452.1"/>
    <property type="molecule type" value="Genomic_DNA"/>
</dbReference>